<dbReference type="AlphaFoldDB" id="A0A2J6RPB8"/>
<protein>
    <recommendedName>
        <fullName evidence="1">2EXR domain-containing protein</fullName>
    </recommendedName>
</protein>
<gene>
    <name evidence="2" type="ORF">L207DRAFT_565841</name>
</gene>
<dbReference type="EMBL" id="KZ613945">
    <property type="protein sequence ID" value="PMD40366.1"/>
    <property type="molecule type" value="Genomic_DNA"/>
</dbReference>
<feature type="domain" description="2EXR" evidence="1">
    <location>
        <begin position="6"/>
        <end position="96"/>
    </location>
</feature>
<evidence type="ECO:0000313" key="3">
    <source>
        <dbReference type="Proteomes" id="UP000235786"/>
    </source>
</evidence>
<organism evidence="2 3">
    <name type="scientific">Hyaloscypha variabilis (strain UAMH 11265 / GT02V1 / F)</name>
    <name type="common">Meliniomyces variabilis</name>
    <dbReference type="NCBI Taxonomy" id="1149755"/>
    <lineage>
        <taxon>Eukaryota</taxon>
        <taxon>Fungi</taxon>
        <taxon>Dikarya</taxon>
        <taxon>Ascomycota</taxon>
        <taxon>Pezizomycotina</taxon>
        <taxon>Leotiomycetes</taxon>
        <taxon>Helotiales</taxon>
        <taxon>Hyaloscyphaceae</taxon>
        <taxon>Hyaloscypha</taxon>
        <taxon>Hyaloscypha variabilis</taxon>
    </lineage>
</organism>
<evidence type="ECO:0000313" key="2">
    <source>
        <dbReference type="EMBL" id="PMD40366.1"/>
    </source>
</evidence>
<name>A0A2J6RPB8_HYAVF</name>
<evidence type="ECO:0000259" key="1">
    <source>
        <dbReference type="Pfam" id="PF20150"/>
    </source>
</evidence>
<sequence>MTLQTFTLFPHLPFELRLKIWDLALSEPRTVTISCHREMLDRERRFAKSFTSSTAPPPLLHVNRESRFEALSRYSPLFKTATSEVYTYISLRQDTIQCLDSVLEYMPRYEVGHIERLVLEVRDAEYFGHFHMDVVKRMESLKEVELLAGPGDLDYRWSRAERYAQTLLGNFHEKRFEDPAWRCPRMRIVNRESGEEVGFIEGGVLIEGWKEGDEIPDGLFP</sequence>
<dbReference type="Pfam" id="PF20150">
    <property type="entry name" value="2EXR"/>
    <property type="match status" value="1"/>
</dbReference>
<dbReference type="OrthoDB" id="3473305at2759"/>
<keyword evidence="3" id="KW-1185">Reference proteome</keyword>
<proteinExistence type="predicted"/>
<accession>A0A2J6RPB8</accession>
<dbReference type="STRING" id="1149755.A0A2J6RPB8"/>
<reference evidence="2 3" key="1">
    <citation type="submission" date="2016-04" db="EMBL/GenBank/DDBJ databases">
        <title>A degradative enzymes factory behind the ericoid mycorrhizal symbiosis.</title>
        <authorList>
            <consortium name="DOE Joint Genome Institute"/>
            <person name="Martino E."/>
            <person name="Morin E."/>
            <person name="Grelet G."/>
            <person name="Kuo A."/>
            <person name="Kohler A."/>
            <person name="Daghino S."/>
            <person name="Barry K."/>
            <person name="Choi C."/>
            <person name="Cichocki N."/>
            <person name="Clum A."/>
            <person name="Copeland A."/>
            <person name="Hainaut M."/>
            <person name="Haridas S."/>
            <person name="Labutti K."/>
            <person name="Lindquist E."/>
            <person name="Lipzen A."/>
            <person name="Khouja H.-R."/>
            <person name="Murat C."/>
            <person name="Ohm R."/>
            <person name="Olson A."/>
            <person name="Spatafora J."/>
            <person name="Veneault-Fourrey C."/>
            <person name="Henrissat B."/>
            <person name="Grigoriev I."/>
            <person name="Martin F."/>
            <person name="Perotto S."/>
        </authorList>
    </citation>
    <scope>NUCLEOTIDE SEQUENCE [LARGE SCALE GENOMIC DNA]</scope>
    <source>
        <strain evidence="2 3">F</strain>
    </source>
</reference>
<dbReference type="PANTHER" id="PTHR35910">
    <property type="entry name" value="2EXR DOMAIN-CONTAINING PROTEIN"/>
    <property type="match status" value="1"/>
</dbReference>
<dbReference type="Proteomes" id="UP000235786">
    <property type="component" value="Unassembled WGS sequence"/>
</dbReference>
<dbReference type="PANTHER" id="PTHR35910:SF1">
    <property type="entry name" value="2EXR DOMAIN-CONTAINING PROTEIN"/>
    <property type="match status" value="1"/>
</dbReference>
<dbReference type="InterPro" id="IPR045518">
    <property type="entry name" value="2EXR"/>
</dbReference>